<feature type="compositionally biased region" description="Low complexity" evidence="1">
    <location>
        <begin position="821"/>
        <end position="835"/>
    </location>
</feature>
<reference evidence="2" key="1">
    <citation type="journal article" date="2023" name="Insect Mol. Biol.">
        <title>Genome sequencing provides insights into the evolution of gene families encoding plant cell wall-degrading enzymes in longhorned beetles.</title>
        <authorList>
            <person name="Shin N.R."/>
            <person name="Okamura Y."/>
            <person name="Kirsch R."/>
            <person name="Pauchet Y."/>
        </authorList>
    </citation>
    <scope>NUCLEOTIDE SEQUENCE</scope>
    <source>
        <strain evidence="2">RBIC_L_NR</strain>
    </source>
</reference>
<evidence type="ECO:0000256" key="1">
    <source>
        <dbReference type="SAM" id="MobiDB-lite"/>
    </source>
</evidence>
<comment type="caution">
    <text evidence="2">The sequence shown here is derived from an EMBL/GenBank/DDBJ whole genome shotgun (WGS) entry which is preliminary data.</text>
</comment>
<feature type="compositionally biased region" description="Polar residues" evidence="1">
    <location>
        <begin position="57"/>
        <end position="69"/>
    </location>
</feature>
<dbReference type="GO" id="GO:0043548">
    <property type="term" value="F:phosphatidylinositol 3-kinase binding"/>
    <property type="evidence" value="ECO:0007669"/>
    <property type="project" value="TreeGrafter"/>
</dbReference>
<feature type="compositionally biased region" description="Low complexity" evidence="1">
    <location>
        <begin position="554"/>
        <end position="569"/>
    </location>
</feature>
<dbReference type="InterPro" id="IPR039011">
    <property type="entry name" value="IRS"/>
</dbReference>
<protein>
    <recommendedName>
        <fullName evidence="4">Insulin receptor substrate 1</fullName>
    </recommendedName>
</protein>
<dbReference type="GO" id="GO:0005158">
    <property type="term" value="F:insulin receptor binding"/>
    <property type="evidence" value="ECO:0007669"/>
    <property type="project" value="InterPro"/>
</dbReference>
<dbReference type="Proteomes" id="UP001162156">
    <property type="component" value="Unassembled WGS sequence"/>
</dbReference>
<feature type="region of interest" description="Disordered" evidence="1">
    <location>
        <begin position="438"/>
        <end position="586"/>
    </location>
</feature>
<sequence>MLGGRERCDSMPSRPRTASEGTHPVPPWRLPHHRSHGRDISHSPPSGSPVSPPSVGCSTDSTGSSYSLTDETDVCTECPEPMRYSIPLTPDEAIAEEDCPESPCGMYDSYVPMAPQSSDDGYMEMSPRCRHNATSPTASMSSVTSGTPSTDIRFSDYPLDKVASYFPTEDDDARPARAYSVGSRPETYRNKRHMELAGTPENSRSSSAPILSNSRTHSSHGSIGPMDDLMEMDFSRSNTGSSSNSGYMEMKPAISKTPSGYVEMKPGVDLTHNRTNSAMEDSPYVDMTAGASPYVDMSGSSPARNIVASPQEEYNSFVDISRQYHNNHRLTAHEPPKNNDYVDMEQKKNRTFSTSSNNTRTSISPGSYPWGGDYMDMSVNQQKRSERGSSFSSQLSSSPNVSISPKTNEYMPLNLYQQDAAKLAENQAKTPDGYVEMTLGRKHQRQSSLDSTQINKGNDDYTNMSLGSISTGAKKKVIKKEKTRSQPISINPTTSSSQVTKNSSSPISISSLLGRKSSTGTPPRMHLPLSSWATSPYSSLPRQRTRKDSHSNSKDSSSSSLTTPSSSSTIFPMSLNSPSSPLKPATKAESPAALKIPAAILNAIYKSSNTRNSMPLSAKYGSGDDYTVMDFEVNKNKPAKSEGVNSDYVNYAPALRTPIMAPALEDSMDQTTGDYAIMEPGIIGTARIVTLPLKNTTVVGSTSPLVNHLSSIGIVDEAQAMCFRPIKEDTRLGGMSPRPGDVPTKLAEDSQTTDTATIEGVEPPYETLRAGECVSPAAKISRPNSVNSDKINSTSPRPSLVSGEKTRPSSVASETCKGAGSRPSSTSSELCSSSSTLVGSRPESVNSDRIRPDSAASQPIAAKTDIRLHYASLDLAQEEEGNRSPRTAKSSPNEVGSLMQCEPTFIYAEIDFLKSEGLKHNNPSIQSNTKVKH</sequence>
<accession>A0AAV8ZQ45</accession>
<feature type="compositionally biased region" description="Low complexity" evidence="1">
    <location>
        <begin position="351"/>
        <end position="362"/>
    </location>
</feature>
<feature type="compositionally biased region" description="Polar residues" evidence="1">
    <location>
        <begin position="531"/>
        <end position="542"/>
    </location>
</feature>
<feature type="region of interest" description="Disordered" evidence="1">
    <location>
        <begin position="350"/>
        <end position="406"/>
    </location>
</feature>
<dbReference type="GO" id="GO:0005886">
    <property type="term" value="C:plasma membrane"/>
    <property type="evidence" value="ECO:0007669"/>
    <property type="project" value="TreeGrafter"/>
</dbReference>
<feature type="compositionally biased region" description="Polar residues" evidence="1">
    <location>
        <begin position="200"/>
        <end position="221"/>
    </location>
</feature>
<dbReference type="GO" id="GO:0008286">
    <property type="term" value="P:insulin receptor signaling pathway"/>
    <property type="evidence" value="ECO:0007669"/>
    <property type="project" value="InterPro"/>
</dbReference>
<dbReference type="PANTHER" id="PTHR10614">
    <property type="entry name" value="INSULIN RECEPTOR SUBSTRATE"/>
    <property type="match status" value="1"/>
</dbReference>
<dbReference type="AlphaFoldDB" id="A0AAV8ZQ45"/>
<name>A0AAV8ZQ45_9CUCU</name>
<dbReference type="EMBL" id="JANEYF010000847">
    <property type="protein sequence ID" value="KAJ8967598.1"/>
    <property type="molecule type" value="Genomic_DNA"/>
</dbReference>
<evidence type="ECO:0000313" key="2">
    <source>
        <dbReference type="EMBL" id="KAJ8967598.1"/>
    </source>
</evidence>
<dbReference type="PANTHER" id="PTHR10614:SF8">
    <property type="entry name" value="INSULIN RECEPTOR SUBSTRATE 3"/>
    <property type="match status" value="1"/>
</dbReference>
<organism evidence="2 3">
    <name type="scientific">Rhamnusium bicolor</name>
    <dbReference type="NCBI Taxonomy" id="1586634"/>
    <lineage>
        <taxon>Eukaryota</taxon>
        <taxon>Metazoa</taxon>
        <taxon>Ecdysozoa</taxon>
        <taxon>Arthropoda</taxon>
        <taxon>Hexapoda</taxon>
        <taxon>Insecta</taxon>
        <taxon>Pterygota</taxon>
        <taxon>Neoptera</taxon>
        <taxon>Endopterygota</taxon>
        <taxon>Coleoptera</taxon>
        <taxon>Polyphaga</taxon>
        <taxon>Cucujiformia</taxon>
        <taxon>Chrysomeloidea</taxon>
        <taxon>Cerambycidae</taxon>
        <taxon>Lepturinae</taxon>
        <taxon>Rhagiini</taxon>
        <taxon>Rhamnusium</taxon>
    </lineage>
</organism>
<feature type="region of interest" description="Disordered" evidence="1">
    <location>
        <begin position="779"/>
        <end position="862"/>
    </location>
</feature>
<feature type="compositionally biased region" description="Polar residues" evidence="1">
    <location>
        <begin position="884"/>
        <end position="894"/>
    </location>
</feature>
<feature type="region of interest" description="Disordered" evidence="1">
    <location>
        <begin position="131"/>
        <end position="227"/>
    </location>
</feature>
<feature type="compositionally biased region" description="Polar residues" evidence="1">
    <location>
        <begin position="782"/>
        <end position="797"/>
    </location>
</feature>
<feature type="region of interest" description="Disordered" evidence="1">
    <location>
        <begin position="1"/>
        <end position="69"/>
    </location>
</feature>
<gene>
    <name evidence="2" type="ORF">NQ314_002716</name>
</gene>
<feature type="compositionally biased region" description="Polar residues" evidence="1">
    <location>
        <begin position="446"/>
        <end position="471"/>
    </location>
</feature>
<feature type="region of interest" description="Disordered" evidence="1">
    <location>
        <begin position="876"/>
        <end position="896"/>
    </location>
</feature>
<feature type="region of interest" description="Disordered" evidence="1">
    <location>
        <begin position="729"/>
        <end position="766"/>
    </location>
</feature>
<feature type="compositionally biased region" description="Low complexity" evidence="1">
    <location>
        <begin position="493"/>
        <end position="511"/>
    </location>
</feature>
<keyword evidence="3" id="KW-1185">Reference proteome</keyword>
<evidence type="ECO:0008006" key="4">
    <source>
        <dbReference type="Google" id="ProtNLM"/>
    </source>
</evidence>
<feature type="compositionally biased region" description="Low complexity" evidence="1">
    <location>
        <begin position="388"/>
        <end position="404"/>
    </location>
</feature>
<proteinExistence type="predicted"/>
<feature type="compositionally biased region" description="Polar residues" evidence="1">
    <location>
        <begin position="132"/>
        <end position="152"/>
    </location>
</feature>
<feature type="compositionally biased region" description="Polar residues" evidence="1">
    <location>
        <begin position="570"/>
        <end position="580"/>
    </location>
</feature>
<feature type="compositionally biased region" description="Basic and acidic residues" evidence="1">
    <location>
        <begin position="186"/>
        <end position="195"/>
    </location>
</feature>
<dbReference type="GO" id="GO:0005829">
    <property type="term" value="C:cytosol"/>
    <property type="evidence" value="ECO:0007669"/>
    <property type="project" value="TreeGrafter"/>
</dbReference>
<feature type="compositionally biased region" description="Basic residues" evidence="1">
    <location>
        <begin position="473"/>
        <end position="482"/>
    </location>
</feature>
<evidence type="ECO:0000313" key="3">
    <source>
        <dbReference type="Proteomes" id="UP001162156"/>
    </source>
</evidence>